<evidence type="ECO:0000256" key="2">
    <source>
        <dbReference type="ARBA" id="ARBA00023043"/>
    </source>
</evidence>
<proteinExistence type="predicted"/>
<dbReference type="SMART" id="SM00248">
    <property type="entry name" value="ANK"/>
    <property type="match status" value="5"/>
</dbReference>
<dbReference type="PROSITE" id="PS50297">
    <property type="entry name" value="ANK_REP_REGION"/>
    <property type="match status" value="1"/>
</dbReference>
<evidence type="ECO:0000313" key="4">
    <source>
        <dbReference type="EMBL" id="RUS57862.1"/>
    </source>
</evidence>
<evidence type="ECO:0000256" key="1">
    <source>
        <dbReference type="ARBA" id="ARBA00022737"/>
    </source>
</evidence>
<accession>A0A433RX48</accession>
<reference evidence="4 5" key="1">
    <citation type="submission" date="2014-11" db="EMBL/GenBank/DDBJ databases">
        <title>Genome sequence and analysis of novel Kurthia sp.</title>
        <authorList>
            <person name="Lawson J.N."/>
            <person name="Gonzalez J.E."/>
            <person name="Rinauldi L."/>
            <person name="Xuan Z."/>
            <person name="Firman A."/>
            <person name="Shaddox L."/>
            <person name="Trudeau A."/>
            <person name="Shah S."/>
            <person name="Reiman D."/>
        </authorList>
    </citation>
    <scope>NUCLEOTIDE SEQUENCE [LARGE SCALE GENOMIC DNA]</scope>
    <source>
        <strain evidence="4 5">3B1D</strain>
    </source>
</reference>
<dbReference type="OrthoDB" id="9812708at2"/>
<keyword evidence="1" id="KW-0677">Repeat</keyword>
<dbReference type="RefSeq" id="WP_126989574.1">
    <property type="nucleotide sequence ID" value="NZ_JTFC01000010.1"/>
</dbReference>
<dbReference type="PANTHER" id="PTHR24198:SF165">
    <property type="entry name" value="ANKYRIN REPEAT-CONTAINING PROTEIN-RELATED"/>
    <property type="match status" value="1"/>
</dbReference>
<keyword evidence="5" id="KW-1185">Reference proteome</keyword>
<gene>
    <name evidence="4" type="ORF">QI30_03505</name>
</gene>
<protein>
    <submittedName>
        <fullName evidence="4">Ankyrin</fullName>
    </submittedName>
</protein>
<dbReference type="Pfam" id="PF12796">
    <property type="entry name" value="Ank_2"/>
    <property type="match status" value="2"/>
</dbReference>
<dbReference type="SUPFAM" id="SSF48403">
    <property type="entry name" value="Ankyrin repeat"/>
    <property type="match status" value="1"/>
</dbReference>
<name>A0A433RX48_9BACL</name>
<evidence type="ECO:0000313" key="5">
    <source>
        <dbReference type="Proteomes" id="UP000288623"/>
    </source>
</evidence>
<comment type="caution">
    <text evidence="4">The sequence shown here is derived from an EMBL/GenBank/DDBJ whole genome shotgun (WGS) entry which is preliminary data.</text>
</comment>
<sequence length="223" mass="24736">MKNRNKLAMLALSVGVALGYKKKKDGQEPTWFRAIQDQELKEIKRYITHGQNVHVTNRRGRSALMMATYNHHIELVQLLIEAGADVNQQDDLKNTPYLYAAAEGYTELLELMNGKVNPYITNRYGASGLISACERGSVDAVEWILKHTASDVDHINNLGWTALLEAIILGDGSGNYQQIIKLLLDAGANANIADKDGVTPLEHAEKRGYTDIASLLVHQQNLL</sequence>
<dbReference type="AlphaFoldDB" id="A0A433RX48"/>
<dbReference type="EMBL" id="JTFC01000010">
    <property type="protein sequence ID" value="RUS57862.1"/>
    <property type="molecule type" value="Genomic_DNA"/>
</dbReference>
<evidence type="ECO:0000256" key="3">
    <source>
        <dbReference type="PROSITE-ProRule" id="PRU00023"/>
    </source>
</evidence>
<dbReference type="PROSITE" id="PS50088">
    <property type="entry name" value="ANK_REPEAT"/>
    <property type="match status" value="2"/>
</dbReference>
<keyword evidence="2 3" id="KW-0040">ANK repeat</keyword>
<dbReference type="InterPro" id="IPR002110">
    <property type="entry name" value="Ankyrin_rpt"/>
</dbReference>
<feature type="repeat" description="ANK" evidence="3">
    <location>
        <begin position="59"/>
        <end position="91"/>
    </location>
</feature>
<feature type="repeat" description="ANK" evidence="3">
    <location>
        <begin position="158"/>
        <end position="195"/>
    </location>
</feature>
<dbReference type="Gene3D" id="1.25.40.20">
    <property type="entry name" value="Ankyrin repeat-containing domain"/>
    <property type="match status" value="1"/>
</dbReference>
<dbReference type="Proteomes" id="UP000288623">
    <property type="component" value="Unassembled WGS sequence"/>
</dbReference>
<dbReference type="InterPro" id="IPR036770">
    <property type="entry name" value="Ankyrin_rpt-contain_sf"/>
</dbReference>
<organism evidence="4 5">
    <name type="scientific">Candidatus Kurthia intestinigallinarum</name>
    <dbReference type="NCBI Taxonomy" id="1562256"/>
    <lineage>
        <taxon>Bacteria</taxon>
        <taxon>Bacillati</taxon>
        <taxon>Bacillota</taxon>
        <taxon>Bacilli</taxon>
        <taxon>Bacillales</taxon>
        <taxon>Caryophanaceae</taxon>
        <taxon>Kurthia</taxon>
    </lineage>
</organism>
<dbReference type="PANTHER" id="PTHR24198">
    <property type="entry name" value="ANKYRIN REPEAT AND PROTEIN KINASE DOMAIN-CONTAINING PROTEIN"/>
    <property type="match status" value="1"/>
</dbReference>